<feature type="compositionally biased region" description="Basic and acidic residues" evidence="1">
    <location>
        <begin position="609"/>
        <end position="621"/>
    </location>
</feature>
<feature type="region of interest" description="Disordered" evidence="1">
    <location>
        <begin position="298"/>
        <end position="328"/>
    </location>
</feature>
<feature type="compositionally biased region" description="Basic and acidic residues" evidence="1">
    <location>
        <begin position="302"/>
        <end position="313"/>
    </location>
</feature>
<dbReference type="SUPFAM" id="SSF74924">
    <property type="entry name" value="Cap-Gly domain"/>
    <property type="match status" value="1"/>
</dbReference>
<feature type="compositionally biased region" description="Low complexity" evidence="1">
    <location>
        <begin position="189"/>
        <end position="201"/>
    </location>
</feature>
<name>A0ABD2MTP8_9CUCU</name>
<proteinExistence type="predicted"/>
<evidence type="ECO:0000259" key="2">
    <source>
        <dbReference type="PROSITE" id="PS50245"/>
    </source>
</evidence>
<evidence type="ECO:0000313" key="3">
    <source>
        <dbReference type="EMBL" id="KAL3269702.1"/>
    </source>
</evidence>
<dbReference type="PANTHER" id="PTHR18916:SF93">
    <property type="entry name" value="RESTIN HOMOLOG"/>
    <property type="match status" value="1"/>
</dbReference>
<dbReference type="AlphaFoldDB" id="A0ABD2MTP8"/>
<dbReference type="SMART" id="SM01052">
    <property type="entry name" value="CAP_GLY"/>
    <property type="match status" value="1"/>
</dbReference>
<feature type="region of interest" description="Disordered" evidence="1">
    <location>
        <begin position="184"/>
        <end position="204"/>
    </location>
</feature>
<feature type="region of interest" description="Disordered" evidence="1">
    <location>
        <begin position="718"/>
        <end position="783"/>
    </location>
</feature>
<dbReference type="Gene3D" id="2.30.30.190">
    <property type="entry name" value="CAP Gly-rich-like domain"/>
    <property type="match status" value="1"/>
</dbReference>
<feature type="compositionally biased region" description="Polar residues" evidence="1">
    <location>
        <begin position="628"/>
        <end position="638"/>
    </location>
</feature>
<keyword evidence="4" id="KW-1185">Reference proteome</keyword>
<dbReference type="Proteomes" id="UP001516400">
    <property type="component" value="Unassembled WGS sequence"/>
</dbReference>
<dbReference type="InterPro" id="IPR000938">
    <property type="entry name" value="CAP-Gly_domain"/>
</dbReference>
<feature type="compositionally biased region" description="Polar residues" evidence="1">
    <location>
        <begin position="745"/>
        <end position="758"/>
    </location>
</feature>
<comment type="caution">
    <text evidence="3">The sequence shown here is derived from an EMBL/GenBank/DDBJ whole genome shotgun (WGS) entry which is preliminary data.</text>
</comment>
<dbReference type="PANTHER" id="PTHR18916">
    <property type="entry name" value="DYNACTIN 1-RELATED MICROTUBULE-BINDING"/>
    <property type="match status" value="1"/>
</dbReference>
<feature type="region of interest" description="Disordered" evidence="1">
    <location>
        <begin position="604"/>
        <end position="652"/>
    </location>
</feature>
<evidence type="ECO:0000256" key="1">
    <source>
        <dbReference type="SAM" id="MobiDB-lite"/>
    </source>
</evidence>
<feature type="compositionally biased region" description="Low complexity" evidence="1">
    <location>
        <begin position="759"/>
        <end position="771"/>
    </location>
</feature>
<dbReference type="InterPro" id="IPR036859">
    <property type="entry name" value="CAP-Gly_dom_sf"/>
</dbReference>
<dbReference type="PROSITE" id="PS50245">
    <property type="entry name" value="CAP_GLY_2"/>
    <property type="match status" value="1"/>
</dbReference>
<feature type="compositionally biased region" description="Basic and acidic residues" evidence="1">
    <location>
        <begin position="642"/>
        <end position="652"/>
    </location>
</feature>
<dbReference type="Pfam" id="PF01302">
    <property type="entry name" value="CAP_GLY"/>
    <property type="match status" value="1"/>
</dbReference>
<dbReference type="EMBL" id="JABFTP020000021">
    <property type="protein sequence ID" value="KAL3269702.1"/>
    <property type="molecule type" value="Genomic_DNA"/>
</dbReference>
<feature type="region of interest" description="Disordered" evidence="1">
    <location>
        <begin position="464"/>
        <end position="517"/>
    </location>
</feature>
<reference evidence="3 4" key="1">
    <citation type="journal article" date="2021" name="BMC Biol.">
        <title>Horizontally acquired antibacterial genes associated with adaptive radiation of ladybird beetles.</title>
        <authorList>
            <person name="Li H.S."/>
            <person name="Tang X.F."/>
            <person name="Huang Y.H."/>
            <person name="Xu Z.Y."/>
            <person name="Chen M.L."/>
            <person name="Du X.Y."/>
            <person name="Qiu B.Y."/>
            <person name="Chen P.T."/>
            <person name="Zhang W."/>
            <person name="Slipinski A."/>
            <person name="Escalona H.E."/>
            <person name="Waterhouse R.M."/>
            <person name="Zwick A."/>
            <person name="Pang H."/>
        </authorList>
    </citation>
    <scope>NUCLEOTIDE SEQUENCE [LARGE SCALE GENOMIC DNA]</scope>
    <source>
        <strain evidence="3">SYSU2018</strain>
    </source>
</reference>
<feature type="domain" description="CAP-Gly" evidence="2">
    <location>
        <begin position="56"/>
        <end position="98"/>
    </location>
</feature>
<evidence type="ECO:0000313" key="4">
    <source>
        <dbReference type="Proteomes" id="UP001516400"/>
    </source>
</evidence>
<protein>
    <recommendedName>
        <fullName evidence="2">CAP-Gly domain-containing protein</fullName>
    </recommendedName>
</protein>
<organism evidence="3 4">
    <name type="scientific">Cryptolaemus montrouzieri</name>
    <dbReference type="NCBI Taxonomy" id="559131"/>
    <lineage>
        <taxon>Eukaryota</taxon>
        <taxon>Metazoa</taxon>
        <taxon>Ecdysozoa</taxon>
        <taxon>Arthropoda</taxon>
        <taxon>Hexapoda</taxon>
        <taxon>Insecta</taxon>
        <taxon>Pterygota</taxon>
        <taxon>Neoptera</taxon>
        <taxon>Endopterygota</taxon>
        <taxon>Coleoptera</taxon>
        <taxon>Polyphaga</taxon>
        <taxon>Cucujiformia</taxon>
        <taxon>Coccinelloidea</taxon>
        <taxon>Coccinellidae</taxon>
        <taxon>Scymninae</taxon>
        <taxon>Scymnini</taxon>
        <taxon>Cryptolaemus</taxon>
    </lineage>
</organism>
<accession>A0ABD2MTP8</accession>
<dbReference type="PROSITE" id="PS00845">
    <property type="entry name" value="CAP_GLY_1"/>
    <property type="match status" value="1"/>
</dbReference>
<sequence length="783" mass="87215">MLQLPGPSRIPTFGTRIPQFGSTSKAKQDLEHAISSTDVGKFVLAAGKVGTLRFVGKVHFATGVWCGVELDTDVGKNDGCIDGIRYFSCSRGRGLMTPLSKVSILNDINQHRIPENRKTELVSTSSYRRETLEDQQVSDIKDGDVTYAVAQNRTHLRLSEIKNVLNTPRSFDIVEKDENKCFFDKNDNKASSSESSTNNNSTKKRNSILVCSSEKYFHSPIELKNTPNYMSTPVATTSRHSNGNSLLLVTTLSKGGSTKIESCEELFEKGISNQIFSENSAKKTNELMNLETFPKKSSQILDSKEKLQRETVYNRHSSSSGEDKDQNTRTFIFNTQEEENKRDSLDLDESLEILSVSQMNDGFSFAEPLEPKVACTSPLSNANFDHILQENVTLICDTTINLELTLDTIDKSKNLEFARLEETPSPEELPLDPIPIVETEQKSESTKSKSSSFITSITSITSLDTGYQGDGEMSRPGSRGADNSPLTRRPLQRPPPRRTDAMTDSDFFTESDADNHDENILRGDRKAQVIDGTLYGVDPQAAADIYVNNRENMDSSGIFTDIESNTRTEELLMDEKIDISPTDTSSKTLSENSQNNLAEVIAKNLANNEAKKKEVQTDTAKKRGSPSPVISNTSSTVSPRHLQRDDSKKYKTLKREVQSKVKMLMETSPPKVEKKTSKKPVGRWDAVMNKISKSDSKMNFQEVKSRAFNNVNTSSAKDVKKIGNARQVDAQKSPNNKLRRVRTRLPSSTQPSKNSNGESIHSSLSDISTSLPKKTMGKYRNYY</sequence>
<gene>
    <name evidence="3" type="ORF">HHI36_008762</name>
</gene>